<keyword evidence="3" id="KW-1185">Reference proteome</keyword>
<dbReference type="STRING" id="1560345.AWL63_16160"/>
<dbReference type="GO" id="GO:0003677">
    <property type="term" value="F:DNA binding"/>
    <property type="evidence" value="ECO:0007669"/>
    <property type="project" value="InterPro"/>
</dbReference>
<accession>A0A1B3ZHF2</accession>
<sequence length="64" mass="7707">MPRLRREIFLAVRLDALTYAQIAEVTGLSVAQVERHMARAMRHLVCMMSDRPARKSWWRRWLRL</sequence>
<name>A0A1B3ZHF2_9SPHN</name>
<dbReference type="GO" id="GO:0016987">
    <property type="term" value="F:sigma factor activity"/>
    <property type="evidence" value="ECO:0007669"/>
    <property type="project" value="InterPro"/>
</dbReference>
<evidence type="ECO:0000313" key="2">
    <source>
        <dbReference type="EMBL" id="AOH86863.1"/>
    </source>
</evidence>
<dbReference type="InterPro" id="IPR013249">
    <property type="entry name" value="RNA_pol_sigma70_r4_t2"/>
</dbReference>
<feature type="domain" description="RNA polymerase sigma factor 70 region 4 type 2" evidence="1">
    <location>
        <begin position="1"/>
        <end position="44"/>
    </location>
</feature>
<dbReference type="AlphaFoldDB" id="A0A1B3ZHF2"/>
<dbReference type="GO" id="GO:0006352">
    <property type="term" value="P:DNA-templated transcription initiation"/>
    <property type="evidence" value="ECO:0007669"/>
    <property type="project" value="InterPro"/>
</dbReference>
<proteinExistence type="predicted"/>
<dbReference type="EMBL" id="CP014168">
    <property type="protein sequence ID" value="AOH86863.1"/>
    <property type="molecule type" value="Genomic_DNA"/>
</dbReference>
<protein>
    <recommendedName>
        <fullName evidence="1">RNA polymerase sigma factor 70 region 4 type 2 domain-containing protein</fullName>
    </recommendedName>
</protein>
<dbReference type="InterPro" id="IPR036388">
    <property type="entry name" value="WH-like_DNA-bd_sf"/>
</dbReference>
<dbReference type="SUPFAM" id="SSF88659">
    <property type="entry name" value="Sigma3 and sigma4 domains of RNA polymerase sigma factors"/>
    <property type="match status" value="1"/>
</dbReference>
<evidence type="ECO:0000259" key="1">
    <source>
        <dbReference type="Pfam" id="PF08281"/>
    </source>
</evidence>
<dbReference type="KEGG" id="span:AWL63_16160"/>
<dbReference type="Proteomes" id="UP000094256">
    <property type="component" value="Chromosome"/>
</dbReference>
<gene>
    <name evidence="2" type="ORF">AWL63_16160</name>
</gene>
<organism evidence="2 3">
    <name type="scientific">Sphingomonas panacis</name>
    <dbReference type="NCBI Taxonomy" id="1560345"/>
    <lineage>
        <taxon>Bacteria</taxon>
        <taxon>Pseudomonadati</taxon>
        <taxon>Pseudomonadota</taxon>
        <taxon>Alphaproteobacteria</taxon>
        <taxon>Sphingomonadales</taxon>
        <taxon>Sphingomonadaceae</taxon>
        <taxon>Sphingomonas</taxon>
    </lineage>
</organism>
<reference evidence="2 3" key="1">
    <citation type="submission" date="2016-01" db="EMBL/GenBank/DDBJ databases">
        <title>Complete genome and mega plasmid sequence of Sphingomonas panacis DCY99 elicits systemic resistance in rice to Xanthomonas oryzae.</title>
        <authorList>
            <person name="Kim Y.J."/>
            <person name="Yang D.C."/>
            <person name="Sing P."/>
        </authorList>
    </citation>
    <scope>NUCLEOTIDE SEQUENCE [LARGE SCALE GENOMIC DNA]</scope>
    <source>
        <strain evidence="2 3">DCY99</strain>
    </source>
</reference>
<dbReference type="Pfam" id="PF08281">
    <property type="entry name" value="Sigma70_r4_2"/>
    <property type="match status" value="1"/>
</dbReference>
<dbReference type="InterPro" id="IPR013324">
    <property type="entry name" value="RNA_pol_sigma_r3/r4-like"/>
</dbReference>
<dbReference type="Gene3D" id="1.10.10.10">
    <property type="entry name" value="Winged helix-like DNA-binding domain superfamily/Winged helix DNA-binding domain"/>
    <property type="match status" value="1"/>
</dbReference>
<evidence type="ECO:0000313" key="3">
    <source>
        <dbReference type="Proteomes" id="UP000094256"/>
    </source>
</evidence>